<evidence type="ECO:0000256" key="2">
    <source>
        <dbReference type="ARBA" id="ARBA00004141"/>
    </source>
</evidence>
<feature type="domain" description="Peptidase M50" evidence="11">
    <location>
        <begin position="188"/>
        <end position="282"/>
    </location>
</feature>
<dbReference type="AlphaFoldDB" id="A0A1H1VL79"/>
<feature type="transmembrane region" description="Helical" evidence="10">
    <location>
        <begin position="349"/>
        <end position="373"/>
    </location>
</feature>
<feature type="transmembrane region" description="Helical" evidence="10">
    <location>
        <begin position="245"/>
        <end position="268"/>
    </location>
</feature>
<dbReference type="RefSeq" id="WP_092287572.1">
    <property type="nucleotide sequence ID" value="NZ_LT629763.1"/>
</dbReference>
<feature type="region of interest" description="Disordered" evidence="9">
    <location>
        <begin position="1"/>
        <end position="28"/>
    </location>
</feature>
<keyword evidence="12" id="KW-0378">Hydrolase</keyword>
<keyword evidence="12" id="KW-0645">Protease</keyword>
<keyword evidence="5 10" id="KW-0812">Transmembrane</keyword>
<evidence type="ECO:0000256" key="6">
    <source>
        <dbReference type="ARBA" id="ARBA00022989"/>
    </source>
</evidence>
<evidence type="ECO:0000256" key="10">
    <source>
        <dbReference type="SAM" id="Phobius"/>
    </source>
</evidence>
<dbReference type="InterPro" id="IPR050465">
    <property type="entry name" value="UPF0194_transport"/>
</dbReference>
<keyword evidence="6 10" id="KW-1133">Transmembrane helix</keyword>
<keyword evidence="8 10" id="KW-0472">Membrane</keyword>
<feature type="transmembrane region" description="Helical" evidence="10">
    <location>
        <begin position="201"/>
        <end position="225"/>
    </location>
</feature>
<feature type="transmembrane region" description="Helical" evidence="10">
    <location>
        <begin position="379"/>
        <end position="397"/>
    </location>
</feature>
<proteinExistence type="inferred from homology"/>
<feature type="transmembrane region" description="Helical" evidence="10">
    <location>
        <begin position="274"/>
        <end position="292"/>
    </location>
</feature>
<feature type="transmembrane region" description="Helical" evidence="10">
    <location>
        <begin position="144"/>
        <end position="166"/>
    </location>
</feature>
<evidence type="ECO:0000259" key="11">
    <source>
        <dbReference type="Pfam" id="PF02163"/>
    </source>
</evidence>
<evidence type="ECO:0000256" key="7">
    <source>
        <dbReference type="ARBA" id="ARBA00023054"/>
    </source>
</evidence>
<evidence type="ECO:0000256" key="1">
    <source>
        <dbReference type="ARBA" id="ARBA00001947"/>
    </source>
</evidence>
<evidence type="ECO:0000256" key="9">
    <source>
        <dbReference type="SAM" id="MobiDB-lite"/>
    </source>
</evidence>
<feature type="transmembrane region" description="Helical" evidence="10">
    <location>
        <begin position="417"/>
        <end position="435"/>
    </location>
</feature>
<dbReference type="Pfam" id="PF02163">
    <property type="entry name" value="Peptidase_M50"/>
    <property type="match status" value="1"/>
</dbReference>
<keyword evidence="7" id="KW-0175">Coiled coil</keyword>
<dbReference type="PANTHER" id="PTHR32347:SF23">
    <property type="entry name" value="BLL5650 PROTEIN"/>
    <property type="match status" value="1"/>
</dbReference>
<dbReference type="Proteomes" id="UP000243413">
    <property type="component" value="Chromosome I"/>
</dbReference>
<dbReference type="OrthoDB" id="9759690at2"/>
<dbReference type="GO" id="GO:0008237">
    <property type="term" value="F:metallopeptidase activity"/>
    <property type="evidence" value="ECO:0007669"/>
    <property type="project" value="UniProtKB-KW"/>
</dbReference>
<evidence type="ECO:0000256" key="8">
    <source>
        <dbReference type="ARBA" id="ARBA00023136"/>
    </source>
</evidence>
<keyword evidence="12" id="KW-0482">Metalloprotease</keyword>
<protein>
    <submittedName>
        <fullName evidence="12">Putative peptide zinc metalloprotease protein</fullName>
    </submittedName>
</protein>
<comment type="cofactor">
    <cofactor evidence="1">
        <name>Zn(2+)</name>
        <dbReference type="ChEBI" id="CHEBI:29105"/>
    </cofactor>
</comment>
<name>A0A1H1VL79_9GAMM</name>
<comment type="subcellular location">
    <subcellularLocation>
        <location evidence="3">Cell envelope</location>
    </subcellularLocation>
    <subcellularLocation>
        <location evidence="2">Membrane</location>
        <topology evidence="2">Multi-pass membrane protein</topology>
    </subcellularLocation>
</comment>
<evidence type="ECO:0000256" key="5">
    <source>
        <dbReference type="ARBA" id="ARBA00022692"/>
    </source>
</evidence>
<dbReference type="PANTHER" id="PTHR32347">
    <property type="entry name" value="EFFLUX SYSTEM COMPONENT YKNX-RELATED"/>
    <property type="match status" value="1"/>
</dbReference>
<evidence type="ECO:0000313" key="13">
    <source>
        <dbReference type="Proteomes" id="UP000243413"/>
    </source>
</evidence>
<organism evidence="12 13">
    <name type="scientific">Halopseudomonas sabulinigri</name>
    <dbReference type="NCBI Taxonomy" id="472181"/>
    <lineage>
        <taxon>Bacteria</taxon>
        <taxon>Pseudomonadati</taxon>
        <taxon>Pseudomonadota</taxon>
        <taxon>Gammaproteobacteria</taxon>
        <taxon>Pseudomonadales</taxon>
        <taxon>Pseudomonadaceae</taxon>
        <taxon>Halopseudomonas</taxon>
    </lineage>
</organism>
<dbReference type="InterPro" id="IPR008915">
    <property type="entry name" value="Peptidase_M50"/>
</dbReference>
<sequence length="698" mass="78714">MIDPADLPTPPLRNDLRLSEAAPGSSGEPTWVIQDTVINRFYRIGWLEFECLLRWEQTPRQICQQVSEQTSLRPEPAQILGLRQFLEQHQLVRPDSAAVSRLQGKSEGNQWLTWRWWLHHYLFFRVPLVRPEKTLQRLAASLDWLFQPLTGWLLVALSLLGILLVLHQWDTFTSAVVDSFSAAGLVSFALALIVAKTLHEMGHALVATRLGLRVAHMGIAFVVLWPMLYTDTGESWKLRSARQRLAIAAAGITTELALAGLATLGWALCEPGTLRNALLYLATTSWILSLALNASPFMRFDGYFILSDLLDFPNLHERSSAQARTFLRRRLLGLQEDWPETFPLRQRRLLIMFAFMTWLYRLLLFLGIAIAVYLLFFKALGIFLFIVEIAWFVVMPVWRELKYWWGARNQVPAKHKLMFWGALLGVLLLLALPWHTQVHGDGVARAERQLRVFSPYPAVLRDIHPRGSVAEGDALVTLDEPDIIARMRSNEASIRSYQARLTGLMADPSGLALQSATQQRLQVQQEEIIAARSEVARLTLKAPFSGQWQDVNPEWQEGQWIGSREPLGILIDPSSWQVDAYVAQDEAHRLRRGAEVRFYSRGQPRPLHGKVIAVASARASQLAHPMLASRFGGPLSTTDGSRELAPSSSLFHVLIQLEQAPPSAQESLGDVQIEGTRRSLLAEGLTYMAAVFLRESGF</sequence>
<gene>
    <name evidence="12" type="ORF">SAMN05216271_2904</name>
</gene>
<evidence type="ECO:0000313" key="12">
    <source>
        <dbReference type="EMBL" id="SDS85036.1"/>
    </source>
</evidence>
<reference evidence="13" key="1">
    <citation type="submission" date="2016-10" db="EMBL/GenBank/DDBJ databases">
        <authorList>
            <person name="Varghese N."/>
            <person name="Submissions S."/>
        </authorList>
    </citation>
    <scope>NUCLEOTIDE SEQUENCE [LARGE SCALE GENOMIC DNA]</scope>
    <source>
        <strain evidence="13">JCM 14963</strain>
    </source>
</reference>
<dbReference type="EMBL" id="LT629763">
    <property type="protein sequence ID" value="SDS85036.1"/>
    <property type="molecule type" value="Genomic_DNA"/>
</dbReference>
<dbReference type="GO" id="GO:0006508">
    <property type="term" value="P:proteolysis"/>
    <property type="evidence" value="ECO:0007669"/>
    <property type="project" value="UniProtKB-KW"/>
</dbReference>
<dbReference type="GO" id="GO:0030313">
    <property type="term" value="C:cell envelope"/>
    <property type="evidence" value="ECO:0007669"/>
    <property type="project" value="UniProtKB-SubCell"/>
</dbReference>
<feature type="transmembrane region" description="Helical" evidence="10">
    <location>
        <begin position="175"/>
        <end position="195"/>
    </location>
</feature>
<evidence type="ECO:0000256" key="3">
    <source>
        <dbReference type="ARBA" id="ARBA00004196"/>
    </source>
</evidence>
<accession>A0A1H1VL79</accession>
<dbReference type="GO" id="GO:0016020">
    <property type="term" value="C:membrane"/>
    <property type="evidence" value="ECO:0007669"/>
    <property type="project" value="UniProtKB-SubCell"/>
</dbReference>
<dbReference type="STRING" id="472181.SAMN05216271_2904"/>
<comment type="similarity">
    <text evidence="4">Belongs to the peptidase M50B family.</text>
</comment>
<evidence type="ECO:0000256" key="4">
    <source>
        <dbReference type="ARBA" id="ARBA00007931"/>
    </source>
</evidence>